<comment type="caution">
    <text evidence="1">The sequence shown here is derived from an EMBL/GenBank/DDBJ whole genome shotgun (WGS) entry which is preliminary data.</text>
</comment>
<dbReference type="Proteomes" id="UP000789860">
    <property type="component" value="Unassembled WGS sequence"/>
</dbReference>
<dbReference type="EMBL" id="CAJVPM010004711">
    <property type="protein sequence ID" value="CAG8516360.1"/>
    <property type="molecule type" value="Genomic_DNA"/>
</dbReference>
<organism evidence="1 2">
    <name type="scientific">Scutellospora calospora</name>
    <dbReference type="NCBI Taxonomy" id="85575"/>
    <lineage>
        <taxon>Eukaryota</taxon>
        <taxon>Fungi</taxon>
        <taxon>Fungi incertae sedis</taxon>
        <taxon>Mucoromycota</taxon>
        <taxon>Glomeromycotina</taxon>
        <taxon>Glomeromycetes</taxon>
        <taxon>Diversisporales</taxon>
        <taxon>Gigasporaceae</taxon>
        <taxon>Scutellospora</taxon>
    </lineage>
</organism>
<gene>
    <name evidence="1" type="ORF">SCALOS_LOCUS3880</name>
</gene>
<reference evidence="1" key="1">
    <citation type="submission" date="2021-06" db="EMBL/GenBank/DDBJ databases">
        <authorList>
            <person name="Kallberg Y."/>
            <person name="Tangrot J."/>
            <person name="Rosling A."/>
        </authorList>
    </citation>
    <scope>NUCLEOTIDE SEQUENCE</scope>
    <source>
        <strain evidence="1">AU212A</strain>
    </source>
</reference>
<accession>A0ACA9LBR8</accession>
<evidence type="ECO:0000313" key="2">
    <source>
        <dbReference type="Proteomes" id="UP000789860"/>
    </source>
</evidence>
<protein>
    <submittedName>
        <fullName evidence="1">7968_t:CDS:1</fullName>
    </submittedName>
</protein>
<proteinExistence type="predicted"/>
<keyword evidence="2" id="KW-1185">Reference proteome</keyword>
<feature type="non-terminal residue" evidence="1">
    <location>
        <position position="1"/>
    </location>
</feature>
<name>A0ACA9LBR8_9GLOM</name>
<sequence length="62" mass="7509">TNLIKFKLTNYYTLDPSSPSFEAEKKMFIDARFTFEFSKELNKYKFKAPDDFYKDFTKEITE</sequence>
<evidence type="ECO:0000313" key="1">
    <source>
        <dbReference type="EMBL" id="CAG8516360.1"/>
    </source>
</evidence>